<dbReference type="PROSITE" id="PS51257">
    <property type="entry name" value="PROKAR_LIPOPROTEIN"/>
    <property type="match status" value="1"/>
</dbReference>
<dbReference type="InterPro" id="IPR011990">
    <property type="entry name" value="TPR-like_helical_dom_sf"/>
</dbReference>
<dbReference type="Gene3D" id="1.25.40.390">
    <property type="match status" value="1"/>
</dbReference>
<evidence type="ECO:0000256" key="5">
    <source>
        <dbReference type="ARBA" id="ARBA00023237"/>
    </source>
</evidence>
<evidence type="ECO:0000259" key="7">
    <source>
        <dbReference type="Pfam" id="PF14322"/>
    </source>
</evidence>
<reference evidence="9" key="1">
    <citation type="submission" date="2017-04" db="EMBL/GenBank/DDBJ databases">
        <authorList>
            <person name="Varghese N."/>
            <person name="Submissions S."/>
        </authorList>
    </citation>
    <scope>NUCLEOTIDE SEQUENCE [LARGE SCALE GENOMIC DNA]</scope>
    <source>
        <strain evidence="9">DSM 12126</strain>
    </source>
</reference>
<dbReference type="OrthoDB" id="1035036at2"/>
<dbReference type="Pfam" id="PF07980">
    <property type="entry name" value="SusD_RagB"/>
    <property type="match status" value="1"/>
</dbReference>
<dbReference type="GO" id="GO:0009279">
    <property type="term" value="C:cell outer membrane"/>
    <property type="evidence" value="ECO:0007669"/>
    <property type="project" value="UniProtKB-SubCell"/>
</dbReference>
<evidence type="ECO:0000256" key="4">
    <source>
        <dbReference type="ARBA" id="ARBA00023136"/>
    </source>
</evidence>
<dbReference type="STRING" id="151894.SAMN04488524_1613"/>
<keyword evidence="5" id="KW-0998">Cell outer membrane</keyword>
<proteinExistence type="inferred from homology"/>
<keyword evidence="4" id="KW-0472">Membrane</keyword>
<evidence type="ECO:0000256" key="2">
    <source>
        <dbReference type="ARBA" id="ARBA00006275"/>
    </source>
</evidence>
<dbReference type="SUPFAM" id="SSF48452">
    <property type="entry name" value="TPR-like"/>
    <property type="match status" value="1"/>
</dbReference>
<dbReference type="InterPro" id="IPR012944">
    <property type="entry name" value="SusD_RagB_dom"/>
</dbReference>
<evidence type="ECO:0000313" key="9">
    <source>
        <dbReference type="Proteomes" id="UP000192756"/>
    </source>
</evidence>
<gene>
    <name evidence="8" type="ORF">SAMN04488524_1613</name>
</gene>
<dbReference type="Proteomes" id="UP000192756">
    <property type="component" value="Unassembled WGS sequence"/>
</dbReference>
<dbReference type="EMBL" id="FWXT01000001">
    <property type="protein sequence ID" value="SMC63350.1"/>
    <property type="molecule type" value="Genomic_DNA"/>
</dbReference>
<protein>
    <submittedName>
        <fullName evidence="8">Starch-binding associating with outer membrane</fullName>
    </submittedName>
</protein>
<sequence>MKKIYSIAILGVLLVLGSCKKLVNEEPLSQGLAKDFFRTRFDAEAAMAGMYGEFQSTMIRGDGTQSENRITWWGEARSDNFERRVQYATASQNEIDFNSLSANNTFSDWSFLYSTIGRANLMIKRLPEIKNYALAGTPNELPLATETNYIAQCYAMRGLCYFWIARVWGNAPIRTEPYESITEDPESPQQPQDKVLDQAIADLQKAYDMIAKNATPTVWYMGEGAICATMADIYMWRKDYPNAIVWLKNLFKAKGPTGKVYNATGTLTTGSGGLAADLQTGPTWNNQFVNPPASVESIFSIHWDYIANGCACMSGISITTNNSVSRMADGLWTSWRANTVDFRAKQTFNTTGTSTAIRDANLWKFYTGTFTPPGTNPVTNYNFTTGSPAATRTTNVYIPVYRLSDMYLLYAEALNQIGDKTNSLKYVNLIRTRANLPALLAANYTDTRTLETAILQERQYELLGEGKRWFDLVRTDRVMEIMEPIVRARQTLAGSTVTGWGTDKRKYYWPIHRNVLNSNRLLVQNEPYNN</sequence>
<feature type="domain" description="RagB/SusD" evidence="6">
    <location>
        <begin position="367"/>
        <end position="528"/>
    </location>
</feature>
<name>A0A1W2AS58_9SPHI</name>
<organism evidence="8 9">
    <name type="scientific">Pedobacter africanus</name>
    <dbReference type="NCBI Taxonomy" id="151894"/>
    <lineage>
        <taxon>Bacteria</taxon>
        <taxon>Pseudomonadati</taxon>
        <taxon>Bacteroidota</taxon>
        <taxon>Sphingobacteriia</taxon>
        <taxon>Sphingobacteriales</taxon>
        <taxon>Sphingobacteriaceae</taxon>
        <taxon>Pedobacter</taxon>
    </lineage>
</organism>
<keyword evidence="3" id="KW-0732">Signal</keyword>
<comment type="subcellular location">
    <subcellularLocation>
        <location evidence="1">Cell outer membrane</location>
    </subcellularLocation>
</comment>
<evidence type="ECO:0000313" key="8">
    <source>
        <dbReference type="EMBL" id="SMC63350.1"/>
    </source>
</evidence>
<accession>A0A1W2AS58</accession>
<feature type="domain" description="SusD-like N-terminal" evidence="7">
    <location>
        <begin position="77"/>
        <end position="234"/>
    </location>
</feature>
<dbReference type="Pfam" id="PF14322">
    <property type="entry name" value="SusD-like_3"/>
    <property type="match status" value="1"/>
</dbReference>
<evidence type="ECO:0000259" key="6">
    <source>
        <dbReference type="Pfam" id="PF07980"/>
    </source>
</evidence>
<dbReference type="AlphaFoldDB" id="A0A1W2AS58"/>
<comment type="similarity">
    <text evidence="2">Belongs to the SusD family.</text>
</comment>
<evidence type="ECO:0000256" key="3">
    <source>
        <dbReference type="ARBA" id="ARBA00022729"/>
    </source>
</evidence>
<dbReference type="RefSeq" id="WP_084237821.1">
    <property type="nucleotide sequence ID" value="NZ_FWXT01000001.1"/>
</dbReference>
<dbReference type="InterPro" id="IPR033985">
    <property type="entry name" value="SusD-like_N"/>
</dbReference>
<keyword evidence="9" id="KW-1185">Reference proteome</keyword>
<evidence type="ECO:0000256" key="1">
    <source>
        <dbReference type="ARBA" id="ARBA00004442"/>
    </source>
</evidence>